<dbReference type="EC" id="2.7.11.1" evidence="1"/>
<dbReference type="EMBL" id="JAUUTY010000003">
    <property type="protein sequence ID" value="KAK1668612.1"/>
    <property type="molecule type" value="Genomic_DNA"/>
</dbReference>
<proteinExistence type="predicted"/>
<evidence type="ECO:0000259" key="11">
    <source>
        <dbReference type="PROSITE" id="PS50011"/>
    </source>
</evidence>
<dbReference type="PROSITE" id="PS50011">
    <property type="entry name" value="PROTEIN_KINASE_DOM"/>
    <property type="match status" value="1"/>
</dbReference>
<comment type="caution">
    <text evidence="12">The sequence shown here is derived from an EMBL/GenBank/DDBJ whole genome shotgun (WGS) entry which is preliminary data.</text>
</comment>
<keyword evidence="2" id="KW-0723">Serine/threonine-protein kinase</keyword>
<keyword evidence="4 10" id="KW-0547">Nucleotide-binding</keyword>
<dbReference type="Pfam" id="PF00400">
    <property type="entry name" value="WD40"/>
    <property type="match status" value="3"/>
</dbReference>
<dbReference type="GO" id="GO:0004674">
    <property type="term" value="F:protein serine/threonine kinase activity"/>
    <property type="evidence" value="ECO:0007669"/>
    <property type="project" value="UniProtKB-KW"/>
</dbReference>
<name>A0AAD8T2R7_LOLMU</name>
<dbReference type="InterPro" id="IPR000719">
    <property type="entry name" value="Prot_kinase_dom"/>
</dbReference>
<dbReference type="AlphaFoldDB" id="A0AAD8T2R7"/>
<dbReference type="FunFam" id="3.30.200.20:FF:000465">
    <property type="entry name" value="Cysteine-rich receptor-like protein kinase 6"/>
    <property type="match status" value="1"/>
</dbReference>
<keyword evidence="9" id="KW-0853">WD repeat</keyword>
<evidence type="ECO:0000256" key="3">
    <source>
        <dbReference type="ARBA" id="ARBA00022679"/>
    </source>
</evidence>
<dbReference type="GO" id="GO:0005524">
    <property type="term" value="F:ATP binding"/>
    <property type="evidence" value="ECO:0007669"/>
    <property type="project" value="UniProtKB-UniRule"/>
</dbReference>
<keyword evidence="5" id="KW-0418">Kinase</keyword>
<evidence type="ECO:0000256" key="2">
    <source>
        <dbReference type="ARBA" id="ARBA00022527"/>
    </source>
</evidence>
<evidence type="ECO:0000256" key="10">
    <source>
        <dbReference type="PROSITE-ProRule" id="PRU10141"/>
    </source>
</evidence>
<feature type="binding site" evidence="10">
    <location>
        <position position="51"/>
    </location>
    <ligand>
        <name>ATP</name>
        <dbReference type="ChEBI" id="CHEBI:30616"/>
    </ligand>
</feature>
<dbReference type="PROSITE" id="PS00107">
    <property type="entry name" value="PROTEIN_KINASE_ATP"/>
    <property type="match status" value="1"/>
</dbReference>
<protein>
    <recommendedName>
        <fullName evidence="1">non-specific serine/threonine protein kinase</fullName>
        <ecNumber evidence="1">2.7.11.1</ecNumber>
    </recommendedName>
</protein>
<dbReference type="SUPFAM" id="SSF50978">
    <property type="entry name" value="WD40 repeat-like"/>
    <property type="match status" value="1"/>
</dbReference>
<keyword evidence="6 10" id="KW-0067">ATP-binding</keyword>
<dbReference type="InterPro" id="IPR011009">
    <property type="entry name" value="Kinase-like_dom_sf"/>
</dbReference>
<comment type="catalytic activity">
    <reaction evidence="7">
        <text>L-threonyl-[protein] + ATP = O-phospho-L-threonyl-[protein] + ADP + H(+)</text>
        <dbReference type="Rhea" id="RHEA:46608"/>
        <dbReference type="Rhea" id="RHEA-COMP:11060"/>
        <dbReference type="Rhea" id="RHEA-COMP:11605"/>
        <dbReference type="ChEBI" id="CHEBI:15378"/>
        <dbReference type="ChEBI" id="CHEBI:30013"/>
        <dbReference type="ChEBI" id="CHEBI:30616"/>
        <dbReference type="ChEBI" id="CHEBI:61977"/>
        <dbReference type="ChEBI" id="CHEBI:456216"/>
        <dbReference type="EC" id="2.7.11.1"/>
    </reaction>
</comment>
<feature type="domain" description="Protein kinase" evidence="11">
    <location>
        <begin position="23"/>
        <end position="298"/>
    </location>
</feature>
<dbReference type="SMART" id="SM00220">
    <property type="entry name" value="S_TKc"/>
    <property type="match status" value="1"/>
</dbReference>
<feature type="repeat" description="WD" evidence="9">
    <location>
        <begin position="469"/>
        <end position="501"/>
    </location>
</feature>
<dbReference type="InterPro" id="IPR017441">
    <property type="entry name" value="Protein_kinase_ATP_BS"/>
</dbReference>
<comment type="catalytic activity">
    <reaction evidence="8">
        <text>L-seryl-[protein] + ATP = O-phospho-L-seryl-[protein] + ADP + H(+)</text>
        <dbReference type="Rhea" id="RHEA:17989"/>
        <dbReference type="Rhea" id="RHEA-COMP:9863"/>
        <dbReference type="Rhea" id="RHEA-COMP:11604"/>
        <dbReference type="ChEBI" id="CHEBI:15378"/>
        <dbReference type="ChEBI" id="CHEBI:29999"/>
        <dbReference type="ChEBI" id="CHEBI:30616"/>
        <dbReference type="ChEBI" id="CHEBI:83421"/>
        <dbReference type="ChEBI" id="CHEBI:456216"/>
        <dbReference type="EC" id="2.7.11.1"/>
    </reaction>
</comment>
<dbReference type="InterPro" id="IPR036322">
    <property type="entry name" value="WD40_repeat_dom_sf"/>
</dbReference>
<evidence type="ECO:0000256" key="9">
    <source>
        <dbReference type="PROSITE-ProRule" id="PRU00221"/>
    </source>
</evidence>
<evidence type="ECO:0000256" key="1">
    <source>
        <dbReference type="ARBA" id="ARBA00012513"/>
    </source>
</evidence>
<dbReference type="Pfam" id="PF00069">
    <property type="entry name" value="Pkinase"/>
    <property type="match status" value="1"/>
</dbReference>
<dbReference type="InterPro" id="IPR001680">
    <property type="entry name" value="WD40_rpt"/>
</dbReference>
<accession>A0AAD8T2R7</accession>
<evidence type="ECO:0000256" key="6">
    <source>
        <dbReference type="ARBA" id="ARBA00022840"/>
    </source>
</evidence>
<feature type="repeat" description="WD" evidence="9">
    <location>
        <begin position="512"/>
        <end position="555"/>
    </location>
</feature>
<dbReference type="Gene3D" id="3.30.200.20">
    <property type="entry name" value="Phosphorylase Kinase, domain 1"/>
    <property type="match status" value="1"/>
</dbReference>
<dbReference type="Gene3D" id="1.10.510.10">
    <property type="entry name" value="Transferase(Phosphotransferase) domain 1"/>
    <property type="match status" value="1"/>
</dbReference>
<keyword evidence="13" id="KW-1185">Reference proteome</keyword>
<evidence type="ECO:0000313" key="12">
    <source>
        <dbReference type="EMBL" id="KAK1668612.1"/>
    </source>
</evidence>
<dbReference type="FunFam" id="1.10.510.10:FF:001023">
    <property type="entry name" value="Os07g0541700 protein"/>
    <property type="match status" value="1"/>
</dbReference>
<evidence type="ECO:0000313" key="13">
    <source>
        <dbReference type="Proteomes" id="UP001231189"/>
    </source>
</evidence>
<evidence type="ECO:0000256" key="4">
    <source>
        <dbReference type="ARBA" id="ARBA00022741"/>
    </source>
</evidence>
<dbReference type="PANTHER" id="PTHR45707">
    <property type="entry name" value="C2 CALCIUM/LIPID-BINDING PLANT PHOSPHORIBOSYLTRANSFERASE FAMILY PROTEIN"/>
    <property type="match status" value="1"/>
</dbReference>
<keyword evidence="3" id="KW-0808">Transferase</keyword>
<dbReference type="Proteomes" id="UP001231189">
    <property type="component" value="Unassembled WGS sequence"/>
</dbReference>
<evidence type="ECO:0000256" key="7">
    <source>
        <dbReference type="ARBA" id="ARBA00047899"/>
    </source>
</evidence>
<dbReference type="SUPFAM" id="SSF56112">
    <property type="entry name" value="Protein kinase-like (PK-like)"/>
    <property type="match status" value="1"/>
</dbReference>
<dbReference type="PROSITE" id="PS50082">
    <property type="entry name" value="WD_REPEATS_2"/>
    <property type="match status" value="2"/>
</dbReference>
<reference evidence="12" key="1">
    <citation type="submission" date="2023-07" db="EMBL/GenBank/DDBJ databases">
        <title>A chromosome-level genome assembly of Lolium multiflorum.</title>
        <authorList>
            <person name="Chen Y."/>
            <person name="Copetti D."/>
            <person name="Kolliker R."/>
            <person name="Studer B."/>
        </authorList>
    </citation>
    <scope>NUCLEOTIDE SEQUENCE</scope>
    <source>
        <strain evidence="12">02402/16</strain>
        <tissue evidence="12">Leaf</tissue>
    </source>
</reference>
<gene>
    <name evidence="12" type="ORF">QYE76_056771</name>
</gene>
<evidence type="ECO:0000256" key="8">
    <source>
        <dbReference type="ARBA" id="ARBA00048679"/>
    </source>
</evidence>
<organism evidence="12 13">
    <name type="scientific">Lolium multiflorum</name>
    <name type="common">Italian ryegrass</name>
    <name type="synonym">Lolium perenne subsp. multiflorum</name>
    <dbReference type="NCBI Taxonomy" id="4521"/>
    <lineage>
        <taxon>Eukaryota</taxon>
        <taxon>Viridiplantae</taxon>
        <taxon>Streptophyta</taxon>
        <taxon>Embryophyta</taxon>
        <taxon>Tracheophyta</taxon>
        <taxon>Spermatophyta</taxon>
        <taxon>Magnoliopsida</taxon>
        <taxon>Liliopsida</taxon>
        <taxon>Poales</taxon>
        <taxon>Poaceae</taxon>
        <taxon>BOP clade</taxon>
        <taxon>Pooideae</taxon>
        <taxon>Poodae</taxon>
        <taxon>Poeae</taxon>
        <taxon>Poeae Chloroplast Group 2 (Poeae type)</taxon>
        <taxon>Loliodinae</taxon>
        <taxon>Loliinae</taxon>
        <taxon>Lolium</taxon>
    </lineage>
</organism>
<dbReference type="Gene3D" id="2.130.10.10">
    <property type="entry name" value="YVTN repeat-like/Quinoprotein amine dehydrogenase"/>
    <property type="match status" value="1"/>
</dbReference>
<dbReference type="InterPro" id="IPR008271">
    <property type="entry name" value="Ser/Thr_kinase_AS"/>
</dbReference>
<dbReference type="InterPro" id="IPR015943">
    <property type="entry name" value="WD40/YVTN_repeat-like_dom_sf"/>
</dbReference>
<dbReference type="PANTHER" id="PTHR45707:SF76">
    <property type="entry name" value="PROTEIN KINASE DOMAIN-CONTAINING PROTEIN"/>
    <property type="match status" value="1"/>
</dbReference>
<dbReference type="PROSITE" id="PS50294">
    <property type="entry name" value="WD_REPEATS_REGION"/>
    <property type="match status" value="2"/>
</dbReference>
<evidence type="ECO:0000256" key="5">
    <source>
        <dbReference type="ARBA" id="ARBA00022777"/>
    </source>
</evidence>
<dbReference type="SMART" id="SM00320">
    <property type="entry name" value="WD40"/>
    <property type="match status" value="5"/>
</dbReference>
<dbReference type="PROSITE" id="PS00108">
    <property type="entry name" value="PROTEIN_KINASE_ST"/>
    <property type="match status" value="1"/>
</dbReference>
<sequence length="679" mass="77008">MDNTSGAPTLMPLHLLEEITNDFSDDQKVGAGSYGSVYKGEHKNGETIAVKLLHYIPGLDDEQFKKEYLNLASLQHKNIVRLVGYCHETRREILPFDGKMVFAEMTREHFVSNEFTGHDWCTRYAIIKGICQGLKYLHEELQSPMYHLDIKPANVLLDDNMFPKLADFGLSRLFSGGKTQVTKSALGTHGYVPPEYIDAAVISNKFDIFSLGVVIIKIMTGPTGYFRIDEMSSQQFIELVHANWTKRLYETSMYLLDSYYEQVRRCIEIALSCVEADRYKRPSIGLIISKLNETETMIQSPDRDMGSSIYKIFHCISIAPLNKLSSYSLHVNDNRGRSHKITISTICQPEDNTATFEAIRPEIMIIDCTEDLGLVCTTDVHPTEPWILVGHGNGHVSIWNHQTQARLMTFDILNKPSLVVSAVRFITSMYKILLCAVRFIAQKQWFVAGDYEGHIHVYTYTTKYKLRKFQAHANMVNSLAVHPTDPFVLSSSNDNLIKLWNWENDWECIRTFQAHSKWVESVKFNPLATSNTFASASRDGTIKIWSMFSDTPITTLECGMAELTSVHYFVVHGNQEFIVAGSASGTACIWDLGMETCIRNVNGLQEKWCTVAVVNCLPRHPILVTVSQDHIVSFCNSNTHRYKNMVDFRLGRIMDFAYTKVTRSLVIAGECGIALMKII</sequence>